<dbReference type="RefSeq" id="WP_257024099.1">
    <property type="nucleotide sequence ID" value="NZ_BAABBJ010000001.1"/>
</dbReference>
<comment type="caution">
    <text evidence="2">The sequence shown here is derived from an EMBL/GenBank/DDBJ whole genome shotgun (WGS) entry which is preliminary data.</text>
</comment>
<gene>
    <name evidence="2" type="ORF">CSO01_31440</name>
</gene>
<keyword evidence="3" id="KW-1185">Reference proteome</keyword>
<sequence>MKKLSIALVLSLAALTGVVGTTASSAQPAVASPCCKNVITIAVR</sequence>
<keyword evidence="1" id="KW-0732">Signal</keyword>
<evidence type="ECO:0008006" key="4">
    <source>
        <dbReference type="Google" id="ProtNLM"/>
    </source>
</evidence>
<evidence type="ECO:0000313" key="2">
    <source>
        <dbReference type="EMBL" id="GEP70429.1"/>
    </source>
</evidence>
<protein>
    <recommendedName>
        <fullName evidence="4">Chaplin domain-containing protein</fullName>
    </recommendedName>
</protein>
<dbReference type="AlphaFoldDB" id="A0A512PGU9"/>
<evidence type="ECO:0000256" key="1">
    <source>
        <dbReference type="SAM" id="SignalP"/>
    </source>
</evidence>
<feature type="signal peptide" evidence="1">
    <location>
        <begin position="1"/>
        <end position="25"/>
    </location>
</feature>
<name>A0A512PGU9_9CELL</name>
<accession>A0A512PGU9</accession>
<evidence type="ECO:0000313" key="3">
    <source>
        <dbReference type="Proteomes" id="UP000321798"/>
    </source>
</evidence>
<feature type="chain" id="PRO_5022240049" description="Chaplin domain-containing protein" evidence="1">
    <location>
        <begin position="26"/>
        <end position="44"/>
    </location>
</feature>
<dbReference type="Proteomes" id="UP000321798">
    <property type="component" value="Unassembled WGS sequence"/>
</dbReference>
<proteinExistence type="predicted"/>
<reference evidence="2 3" key="1">
    <citation type="submission" date="2019-07" db="EMBL/GenBank/DDBJ databases">
        <title>Whole genome shotgun sequence of Cellulomonas soli NBRC 109434.</title>
        <authorList>
            <person name="Hosoyama A."/>
            <person name="Uohara A."/>
            <person name="Ohji S."/>
            <person name="Ichikawa N."/>
        </authorList>
    </citation>
    <scope>NUCLEOTIDE SEQUENCE [LARGE SCALE GENOMIC DNA]</scope>
    <source>
        <strain evidence="2 3">NBRC 109434</strain>
    </source>
</reference>
<dbReference type="EMBL" id="BKAL01000013">
    <property type="protein sequence ID" value="GEP70429.1"/>
    <property type="molecule type" value="Genomic_DNA"/>
</dbReference>
<organism evidence="2 3">
    <name type="scientific">Cellulomonas soli</name>
    <dbReference type="NCBI Taxonomy" id="931535"/>
    <lineage>
        <taxon>Bacteria</taxon>
        <taxon>Bacillati</taxon>
        <taxon>Actinomycetota</taxon>
        <taxon>Actinomycetes</taxon>
        <taxon>Micrococcales</taxon>
        <taxon>Cellulomonadaceae</taxon>
        <taxon>Cellulomonas</taxon>
    </lineage>
</organism>